<keyword evidence="4" id="KW-1185">Reference proteome</keyword>
<dbReference type="PANTHER" id="PTHR21240">
    <property type="entry name" value="2-AMINO-3-CARBOXYLMUCONATE-6-SEMIALDEHYDE DECARBOXYLASE"/>
    <property type="match status" value="1"/>
</dbReference>
<feature type="non-terminal residue" evidence="3">
    <location>
        <position position="293"/>
    </location>
</feature>
<dbReference type="InterPro" id="IPR006680">
    <property type="entry name" value="Amidohydro-rel"/>
</dbReference>
<comment type="caution">
    <text evidence="3">The sequence shown here is derived from an EMBL/GenBank/DDBJ whole genome shotgun (WGS) entry which is preliminary data.</text>
</comment>
<dbReference type="Gene3D" id="3.20.20.140">
    <property type="entry name" value="Metal-dependent hydrolases"/>
    <property type="match status" value="1"/>
</dbReference>
<evidence type="ECO:0000313" key="4">
    <source>
        <dbReference type="Proteomes" id="UP000019141"/>
    </source>
</evidence>
<dbReference type="AlphaFoldDB" id="W4L7R4"/>
<dbReference type="GO" id="GO:0019748">
    <property type="term" value="P:secondary metabolic process"/>
    <property type="evidence" value="ECO:0007669"/>
    <property type="project" value="TreeGrafter"/>
</dbReference>
<dbReference type="EMBL" id="AZHW01001123">
    <property type="protein sequence ID" value="ETW94082.1"/>
    <property type="molecule type" value="Genomic_DNA"/>
</dbReference>
<feature type="domain" description="Amidohydrolase-related" evidence="2">
    <location>
        <begin position="8"/>
        <end position="274"/>
    </location>
</feature>
<dbReference type="Pfam" id="PF04909">
    <property type="entry name" value="Amidohydro_2"/>
    <property type="match status" value="1"/>
</dbReference>
<evidence type="ECO:0000259" key="2">
    <source>
        <dbReference type="Pfam" id="PF04909"/>
    </source>
</evidence>
<evidence type="ECO:0000313" key="3">
    <source>
        <dbReference type="EMBL" id="ETW94082.1"/>
    </source>
</evidence>
<dbReference type="Proteomes" id="UP000019141">
    <property type="component" value="Unassembled WGS sequence"/>
</dbReference>
<name>W4L7R4_ENTF1</name>
<sequence>MIRDFKVIDADGHILEPRDIWDNYMDPQYRDRAPFMFRDTDGKERLNIDGKIIGGPRGLGRLGAIGLRDGRVPEDLSYDEGRPGGFDPHERIKDLDLDGIDAAFLYPSVGLFSGAIDDPDLAAAMCRAYNRWLVDYCKPYPDRLFPVAMLPMQSIEYAIEEIKYAKETLGINGGFLRPNPYNGKMAGHRDYDPFWQTAQDLDFCIGFHEGGASGMPTVGVDRFESRGAKHIISHTMEMMLVAMSVIWDGVCDRYPKVRIAFLESGGGWIAPWLDRMDRHFDDKGFNDSGLSMR</sequence>
<evidence type="ECO:0000256" key="1">
    <source>
        <dbReference type="ARBA" id="ARBA00023239"/>
    </source>
</evidence>
<keyword evidence="1" id="KW-0456">Lyase</keyword>
<dbReference type="PANTHER" id="PTHR21240:SF28">
    <property type="entry name" value="ISO-OROTATE DECARBOXYLASE (EUROFUNG)"/>
    <property type="match status" value="1"/>
</dbReference>
<dbReference type="HOGENOM" id="CLU_039329_0_0_7"/>
<protein>
    <recommendedName>
        <fullName evidence="2">Amidohydrolase-related domain-containing protein</fullName>
    </recommendedName>
</protein>
<reference evidence="3 4" key="1">
    <citation type="journal article" date="2014" name="Nature">
        <title>An environmental bacterial taxon with a large and distinct metabolic repertoire.</title>
        <authorList>
            <person name="Wilson M.C."/>
            <person name="Mori T."/>
            <person name="Ruckert C."/>
            <person name="Uria A.R."/>
            <person name="Helf M.J."/>
            <person name="Takada K."/>
            <person name="Gernert C."/>
            <person name="Steffens U.A."/>
            <person name="Heycke N."/>
            <person name="Schmitt S."/>
            <person name="Rinke C."/>
            <person name="Helfrich E.J."/>
            <person name="Brachmann A.O."/>
            <person name="Gurgui C."/>
            <person name="Wakimoto T."/>
            <person name="Kracht M."/>
            <person name="Crusemann M."/>
            <person name="Hentschel U."/>
            <person name="Abe I."/>
            <person name="Matsunaga S."/>
            <person name="Kalinowski J."/>
            <person name="Takeyama H."/>
            <person name="Piel J."/>
        </authorList>
    </citation>
    <scope>NUCLEOTIDE SEQUENCE [LARGE SCALE GENOMIC DNA]</scope>
    <source>
        <strain evidence="4">TSY1</strain>
    </source>
</reference>
<dbReference type="SUPFAM" id="SSF51556">
    <property type="entry name" value="Metallo-dependent hydrolases"/>
    <property type="match status" value="1"/>
</dbReference>
<proteinExistence type="predicted"/>
<dbReference type="InterPro" id="IPR032465">
    <property type="entry name" value="ACMSD"/>
</dbReference>
<dbReference type="GO" id="GO:0016831">
    <property type="term" value="F:carboxy-lyase activity"/>
    <property type="evidence" value="ECO:0007669"/>
    <property type="project" value="InterPro"/>
</dbReference>
<dbReference type="GO" id="GO:0016787">
    <property type="term" value="F:hydrolase activity"/>
    <property type="evidence" value="ECO:0007669"/>
    <property type="project" value="InterPro"/>
</dbReference>
<dbReference type="InterPro" id="IPR032466">
    <property type="entry name" value="Metal_Hydrolase"/>
</dbReference>
<accession>W4L7R4</accession>
<dbReference type="GO" id="GO:0005737">
    <property type="term" value="C:cytoplasm"/>
    <property type="evidence" value="ECO:0007669"/>
    <property type="project" value="TreeGrafter"/>
</dbReference>
<gene>
    <name evidence="3" type="ORF">ETSY1_36400</name>
</gene>
<organism evidence="3 4">
    <name type="scientific">Entotheonella factor</name>
    <dbReference type="NCBI Taxonomy" id="1429438"/>
    <lineage>
        <taxon>Bacteria</taxon>
        <taxon>Pseudomonadati</taxon>
        <taxon>Nitrospinota/Tectimicrobiota group</taxon>
        <taxon>Candidatus Tectimicrobiota</taxon>
        <taxon>Candidatus Entotheonellia</taxon>
        <taxon>Candidatus Entotheonellales</taxon>
        <taxon>Candidatus Entotheonellaceae</taxon>
        <taxon>Candidatus Entotheonella</taxon>
    </lineage>
</organism>